<sequence length="115" mass="12888">MWPITKTLVGFGCRVELAESLGSPQQRKPAVVRQVGRTSRPAVSWVRASPTSEDRFCKLENDSMTKHVAGRENTRVCEDDTFEVIHIRVVISSVADDVKRESDSHTKDSVSPYDI</sequence>
<dbReference type="AlphaFoldDB" id="A0A4C1S8S0"/>
<evidence type="ECO:0000313" key="2">
    <source>
        <dbReference type="Proteomes" id="UP000299102"/>
    </source>
</evidence>
<accession>A0A4C1S8S0</accession>
<keyword evidence="2" id="KW-1185">Reference proteome</keyword>
<evidence type="ECO:0000313" key="1">
    <source>
        <dbReference type="EMBL" id="GBO98662.1"/>
    </source>
</evidence>
<name>A0A4C1S8S0_EUMVA</name>
<protein>
    <submittedName>
        <fullName evidence="1">Uncharacterized protein</fullName>
    </submittedName>
</protein>
<comment type="caution">
    <text evidence="1">The sequence shown here is derived from an EMBL/GenBank/DDBJ whole genome shotgun (WGS) entry which is preliminary data.</text>
</comment>
<dbReference type="Proteomes" id="UP000299102">
    <property type="component" value="Unassembled WGS sequence"/>
</dbReference>
<proteinExistence type="predicted"/>
<dbReference type="EMBL" id="BGZK01000001">
    <property type="protein sequence ID" value="GBO98662.1"/>
    <property type="molecule type" value="Genomic_DNA"/>
</dbReference>
<organism evidence="1 2">
    <name type="scientific">Eumeta variegata</name>
    <name type="common">Bagworm moth</name>
    <name type="synonym">Eumeta japonica</name>
    <dbReference type="NCBI Taxonomy" id="151549"/>
    <lineage>
        <taxon>Eukaryota</taxon>
        <taxon>Metazoa</taxon>
        <taxon>Ecdysozoa</taxon>
        <taxon>Arthropoda</taxon>
        <taxon>Hexapoda</taxon>
        <taxon>Insecta</taxon>
        <taxon>Pterygota</taxon>
        <taxon>Neoptera</taxon>
        <taxon>Endopterygota</taxon>
        <taxon>Lepidoptera</taxon>
        <taxon>Glossata</taxon>
        <taxon>Ditrysia</taxon>
        <taxon>Tineoidea</taxon>
        <taxon>Psychidae</taxon>
        <taxon>Oiketicinae</taxon>
        <taxon>Eumeta</taxon>
    </lineage>
</organism>
<gene>
    <name evidence="1" type="ORF">EVAR_188_1</name>
</gene>
<reference evidence="1 2" key="1">
    <citation type="journal article" date="2019" name="Commun. Biol.">
        <title>The bagworm genome reveals a unique fibroin gene that provides high tensile strength.</title>
        <authorList>
            <person name="Kono N."/>
            <person name="Nakamura H."/>
            <person name="Ohtoshi R."/>
            <person name="Tomita M."/>
            <person name="Numata K."/>
            <person name="Arakawa K."/>
        </authorList>
    </citation>
    <scope>NUCLEOTIDE SEQUENCE [LARGE SCALE GENOMIC DNA]</scope>
</reference>